<dbReference type="Pfam" id="PF16258">
    <property type="entry name" value="DUF4912"/>
    <property type="match status" value="1"/>
</dbReference>
<dbReference type="AlphaFoldDB" id="A0A6J4NS06"/>
<reference evidence="1" key="1">
    <citation type="submission" date="2020-02" db="EMBL/GenBank/DDBJ databases">
        <authorList>
            <person name="Meier V. D."/>
        </authorList>
    </citation>
    <scope>NUCLEOTIDE SEQUENCE</scope>
    <source>
        <strain evidence="1">AVDCRST_MAG74</strain>
    </source>
</reference>
<organism evidence="1">
    <name type="scientific">uncultured Pyrinomonadaceae bacterium</name>
    <dbReference type="NCBI Taxonomy" id="2283094"/>
    <lineage>
        <taxon>Bacteria</taxon>
        <taxon>Pseudomonadati</taxon>
        <taxon>Acidobacteriota</taxon>
        <taxon>Blastocatellia</taxon>
        <taxon>Blastocatellales</taxon>
        <taxon>Pyrinomonadaceae</taxon>
        <taxon>environmental samples</taxon>
    </lineage>
</organism>
<protein>
    <recommendedName>
        <fullName evidence="2">DUF4912 domain-containing protein</fullName>
    </recommendedName>
</protein>
<dbReference type="InterPro" id="IPR032585">
    <property type="entry name" value="DUF4912"/>
</dbReference>
<sequence>MTTKDKKSREYALEEFKLKPVSSAETIKPNLTISEDDEDIFSLYDAAQPSRETNLAAETELADAAEIREENEPAEIADPIFKELAEPKLPELSKENRARLQMQSPNKIYFYWSFKDSPFQTLRRVFGNQVNYQLVVKLVNRTNEREEIFPAEAEGSTWFDVDAASTYRAEVGFYAVNRPFVRVMFSNTVKTPRLNPSSRRDFSPNFTVSAEQFAEVLDVSGFEQDAFEVALAGDDIESANEWTQTAFSQIVGAPTKSFGENKSSEIRFILLALASGYSVENLRGHISPSLFAVLQGNTKKINTAKALAALQENFGVLSDETVEESYAATVVGASLINFPRFSKRKILPKLSPLSSLSEKFF</sequence>
<dbReference type="EMBL" id="CADCUR010000086">
    <property type="protein sequence ID" value="CAA9392071.1"/>
    <property type="molecule type" value="Genomic_DNA"/>
</dbReference>
<name>A0A6J4NS06_9BACT</name>
<evidence type="ECO:0008006" key="2">
    <source>
        <dbReference type="Google" id="ProtNLM"/>
    </source>
</evidence>
<accession>A0A6J4NS06</accession>
<evidence type="ECO:0000313" key="1">
    <source>
        <dbReference type="EMBL" id="CAA9392071.1"/>
    </source>
</evidence>
<gene>
    <name evidence="1" type="ORF">AVDCRST_MAG74-1157</name>
</gene>
<proteinExistence type="predicted"/>